<dbReference type="Proteomes" id="UP000031802">
    <property type="component" value="Unassembled WGS sequence"/>
</dbReference>
<dbReference type="AlphaFoldDB" id="A0A0B8T013"/>
<dbReference type="EMBL" id="JJMU01000053">
    <property type="protein sequence ID" value="KGE13426.1"/>
    <property type="molecule type" value="Genomic_DNA"/>
</dbReference>
<dbReference type="SUPFAM" id="SSF55961">
    <property type="entry name" value="Bet v1-like"/>
    <property type="match status" value="1"/>
</dbReference>
<dbReference type="Gene3D" id="3.30.530.20">
    <property type="match status" value="1"/>
</dbReference>
<dbReference type="STRING" id="1229276.DI53_2957"/>
<proteinExistence type="inferred from homology"/>
<dbReference type="CDD" id="cd08897">
    <property type="entry name" value="SRPBCC_CalC_Aha1-like_4"/>
    <property type="match status" value="1"/>
</dbReference>
<dbReference type="RefSeq" id="WP_037501040.1">
    <property type="nucleotide sequence ID" value="NZ_JJMU01000053.1"/>
</dbReference>
<comment type="similarity">
    <text evidence="1">Belongs to the AHA1 family.</text>
</comment>
<gene>
    <name evidence="3" type="ORF">DI53_2957</name>
</gene>
<comment type="caution">
    <text evidence="3">The sequence shown here is derived from an EMBL/GenBank/DDBJ whole genome shotgun (WGS) entry which is preliminary data.</text>
</comment>
<accession>A0A0B8T013</accession>
<evidence type="ECO:0000313" key="4">
    <source>
        <dbReference type="Proteomes" id="UP000031802"/>
    </source>
</evidence>
<dbReference type="OrthoDB" id="384974at2"/>
<reference evidence="4" key="1">
    <citation type="submission" date="2014-04" db="EMBL/GenBank/DDBJ databases">
        <title>Whole-Genome optical mapping and complete genome sequence of Sphingobacterium deserti sp. nov., a new spaces isolated from desert in the west of China.</title>
        <authorList>
            <person name="Teng C."/>
            <person name="Zhou Z."/>
            <person name="Li X."/>
            <person name="Chen M."/>
            <person name="Lin M."/>
            <person name="Wang L."/>
            <person name="Su S."/>
            <person name="Zhang C."/>
            <person name="Zhang W."/>
        </authorList>
    </citation>
    <scope>NUCLEOTIDE SEQUENCE [LARGE SCALE GENOMIC DNA]</scope>
    <source>
        <strain evidence="4">ACCC05744</strain>
    </source>
</reference>
<evidence type="ECO:0000256" key="1">
    <source>
        <dbReference type="ARBA" id="ARBA00006817"/>
    </source>
</evidence>
<protein>
    <submittedName>
        <fullName evidence="3">Activator of HSP90 ATPase 1 family protein</fullName>
    </submittedName>
</protein>
<sequence>MEKITVKSRIANNVATIWNAYNSAEDIMQWNQASADWQCTNAKNDLRVGGKFSNRMEAKDGSFGFDFEGQYTAIEPFKRIAYAMPDGRQVDINFDEHRDGTAVEITFDAESENPIDMQRDGWQAILDNFKSYVERVYGGTTS</sequence>
<dbReference type="eggNOG" id="COG3832">
    <property type="taxonomic scope" value="Bacteria"/>
</dbReference>
<dbReference type="InterPro" id="IPR023393">
    <property type="entry name" value="START-like_dom_sf"/>
</dbReference>
<feature type="domain" description="Activator of Hsp90 ATPase homologue 1/2-like C-terminal" evidence="2">
    <location>
        <begin position="14"/>
        <end position="134"/>
    </location>
</feature>
<organism evidence="3 4">
    <name type="scientific">Sphingobacterium deserti</name>
    <dbReference type="NCBI Taxonomy" id="1229276"/>
    <lineage>
        <taxon>Bacteria</taxon>
        <taxon>Pseudomonadati</taxon>
        <taxon>Bacteroidota</taxon>
        <taxon>Sphingobacteriia</taxon>
        <taxon>Sphingobacteriales</taxon>
        <taxon>Sphingobacteriaceae</taxon>
        <taxon>Sphingobacterium</taxon>
    </lineage>
</organism>
<keyword evidence="4" id="KW-1185">Reference proteome</keyword>
<name>A0A0B8T013_9SPHI</name>
<evidence type="ECO:0000313" key="3">
    <source>
        <dbReference type="EMBL" id="KGE13426.1"/>
    </source>
</evidence>
<dbReference type="Pfam" id="PF08327">
    <property type="entry name" value="AHSA1"/>
    <property type="match status" value="1"/>
</dbReference>
<dbReference type="PATRIC" id="fig|1229276.3.peg.3059"/>
<reference evidence="3 4" key="2">
    <citation type="journal article" date="2015" name="PLoS ONE">
        <title>Whole-Genome Optical Mapping and Finished Genome Sequence of Sphingobacterium deserti sp. nov., a New Species Isolated from the Western Desert of China.</title>
        <authorList>
            <person name="Teng C."/>
            <person name="Zhou Z."/>
            <person name="Molnar I."/>
            <person name="Li X."/>
            <person name="Tang R."/>
            <person name="Chen M."/>
            <person name="Wang L."/>
            <person name="Su S."/>
            <person name="Zhang W."/>
            <person name="Lin M."/>
        </authorList>
    </citation>
    <scope>NUCLEOTIDE SEQUENCE [LARGE SCALE GENOMIC DNA]</scope>
    <source>
        <strain evidence="4">ACCC05744</strain>
    </source>
</reference>
<dbReference type="InterPro" id="IPR013538">
    <property type="entry name" value="ASHA1/2-like_C"/>
</dbReference>
<evidence type="ECO:0000259" key="2">
    <source>
        <dbReference type="Pfam" id="PF08327"/>
    </source>
</evidence>